<dbReference type="InterPro" id="IPR011333">
    <property type="entry name" value="SKP1/BTB/POZ_sf"/>
</dbReference>
<sequence length="614" mass="69721">MRDFNYPDIDWSNGVAKSEKACRSVNILLLGNERDQISDDNEHQSLASVYLHGRANRSLIQESQPGFKVYQANVFGNIQVVLHEFPSWDILRVNLQSSQHTVSEADIIIVKYSVNAKTSYLDVKDNFVPLIRQIFSHCTVPVIVAAVGSRVNDGPPCSCPLCTSDRGISVTASEGIQLAKDLAATYMELHALNDFYVGSYFGGVLEYFIIQTLNTKTSAKCKKKKNNQVLKVKPPNLEQPERMPVLQEDPSRYESDFQGLLVHRQCADVIFCSPSLEHLLEAHRIVLCSVSDVFMVLFGGKSAHHVRDSCVSKTASDLFAIYRELSVTAQYSPVRVIVKDSLLCSCLSDILHFIYSGAHQWYLLKQQLRKRIEDPEDVARIIHTVRCILKTSGKGTDCSPSHCPEPWQFCRALGIFFNTPLLADVIFQVQDITIPAHRAVLVARCDVMAAMFSGSYVEAKSFLIPIYGISKDTFLCFLEYLYTDCCCPASILQAMSLLVCSEMYQVYRLQRLCEHYIISQLQSMPSRELATTSLSLVSLIRKAKFHNSEHLATWLLHFMAVNYLIFSQKSDFQDLSAEERDFIEMHRWPSSIYLKQLAEYRQYIHSQKYRCALM</sequence>
<name>A0A6I8R1P5_XENTR</name>
<dbReference type="InterPro" id="IPR027417">
    <property type="entry name" value="P-loop_NTPase"/>
</dbReference>
<dbReference type="CDD" id="cd18360">
    <property type="entry name" value="BTB2_POZ_RHOBTB3"/>
    <property type="match status" value="1"/>
</dbReference>
<organism evidence="2">
    <name type="scientific">Xenopus tropicalis</name>
    <name type="common">Western clawed frog</name>
    <name type="synonym">Silurana tropicalis</name>
    <dbReference type="NCBI Taxonomy" id="8364"/>
    <lineage>
        <taxon>Eukaryota</taxon>
        <taxon>Metazoa</taxon>
        <taxon>Chordata</taxon>
        <taxon>Craniata</taxon>
        <taxon>Vertebrata</taxon>
        <taxon>Euteleostomi</taxon>
        <taxon>Amphibia</taxon>
        <taxon>Batrachia</taxon>
        <taxon>Anura</taxon>
        <taxon>Pipoidea</taxon>
        <taxon>Pipidae</taxon>
        <taxon>Xenopodinae</taxon>
        <taxon>Xenopus</taxon>
        <taxon>Silurana</taxon>
    </lineage>
</organism>
<dbReference type="Xenbase" id="XB-GENE-983321">
    <property type="gene designation" value="rhobtb3"/>
</dbReference>
<gene>
    <name evidence="2" type="primary">rhobtb3</name>
</gene>
<dbReference type="AlphaFoldDB" id="A0A6I8R1P5"/>
<dbReference type="Gene3D" id="3.30.710.10">
    <property type="entry name" value="Potassium Channel Kv1.1, Chain A"/>
    <property type="match status" value="2"/>
</dbReference>
<dbReference type="CDD" id="cd18532">
    <property type="entry name" value="BACK_RHOBTB3"/>
    <property type="match status" value="1"/>
</dbReference>
<dbReference type="FunFam" id="3.30.710.10:FF:000076">
    <property type="entry name" value="rho-related BTB domain-containing protein 3"/>
    <property type="match status" value="1"/>
</dbReference>
<dbReference type="Bgee" id="ENSXETG00000013364">
    <property type="expression patterns" value="Expressed in skeletal muscle tissue and 11 other cell types or tissues"/>
</dbReference>
<dbReference type="InParanoid" id="A0A6I8R1P5"/>
<protein>
    <submittedName>
        <fullName evidence="2">Rho-related BTB domain-containing 3</fullName>
    </submittedName>
</protein>
<dbReference type="Gene3D" id="3.40.50.300">
    <property type="entry name" value="P-loop containing nucleotide triphosphate hydrolases"/>
    <property type="match status" value="1"/>
</dbReference>
<dbReference type="FunCoup" id="A0A6I8R1P5">
    <property type="interactions" value="918"/>
</dbReference>
<reference evidence="2" key="2">
    <citation type="submission" date="2020-05" db="UniProtKB">
        <authorList>
            <consortium name="Ensembl"/>
        </authorList>
    </citation>
    <scope>IDENTIFICATION</scope>
</reference>
<feature type="domain" description="BTB" evidence="1">
    <location>
        <begin position="423"/>
        <end position="484"/>
    </location>
</feature>
<dbReference type="Ensembl" id="ENSXETT00000071563">
    <property type="protein sequence ID" value="ENSXETP00000079740"/>
    <property type="gene ID" value="ENSXETG00000013364"/>
</dbReference>
<feature type="domain" description="BTB" evidence="1">
    <location>
        <begin position="267"/>
        <end position="357"/>
    </location>
</feature>
<evidence type="ECO:0000313" key="2">
    <source>
        <dbReference type="Ensembl" id="ENSXETP00000079740"/>
    </source>
</evidence>
<dbReference type="PANTHER" id="PTHR24413">
    <property type="entry name" value="SPECKLE-TYPE POZ PROTEIN"/>
    <property type="match status" value="1"/>
</dbReference>
<accession>A0A6I8R1P5</accession>
<dbReference type="SUPFAM" id="SSF54695">
    <property type="entry name" value="POZ domain"/>
    <property type="match status" value="2"/>
</dbReference>
<dbReference type="SMART" id="SM00225">
    <property type="entry name" value="BTB"/>
    <property type="match status" value="1"/>
</dbReference>
<dbReference type="PROSITE" id="PS50097">
    <property type="entry name" value="BTB"/>
    <property type="match status" value="2"/>
</dbReference>
<proteinExistence type="predicted"/>
<dbReference type="InterPro" id="IPR000210">
    <property type="entry name" value="BTB/POZ_dom"/>
</dbReference>
<dbReference type="Pfam" id="PF00651">
    <property type="entry name" value="BTB"/>
    <property type="match status" value="1"/>
</dbReference>
<evidence type="ECO:0000259" key="1">
    <source>
        <dbReference type="PROSITE" id="PS50097"/>
    </source>
</evidence>
<reference evidence="2" key="1">
    <citation type="journal article" date="2010" name="Science">
        <title>The genome of the Western clawed frog Xenopus tropicalis.</title>
        <authorList>
            <person name="Hellsten U."/>
            <person name="Harland R.M."/>
            <person name="Gilchrist M.J."/>
            <person name="Hendrix D."/>
            <person name="Jurka J."/>
            <person name="Kapitonov V."/>
            <person name="Ovcharenko I."/>
            <person name="Putnam N.H."/>
            <person name="Shu S."/>
            <person name="Taher L."/>
            <person name="Blitz I.L."/>
            <person name="Blumberg B."/>
            <person name="Dichmann D.S."/>
            <person name="Dubchak I."/>
            <person name="Amaya E."/>
            <person name="Detter J.C."/>
            <person name="Fletcher R."/>
            <person name="Gerhard D.S."/>
            <person name="Goodstein D."/>
            <person name="Graves T."/>
            <person name="Grigoriev I.V."/>
            <person name="Grimwood J."/>
            <person name="Kawashima T."/>
            <person name="Lindquist E."/>
            <person name="Lucas S.M."/>
            <person name="Mead P.E."/>
            <person name="Mitros T."/>
            <person name="Ogino H."/>
            <person name="Ohta Y."/>
            <person name="Poliakov A.V."/>
            <person name="Pollet N."/>
            <person name="Robert J."/>
            <person name="Salamov A."/>
            <person name="Sater A.K."/>
            <person name="Schmutz J."/>
            <person name="Terry A."/>
            <person name="Vize P.D."/>
            <person name="Warren W.C."/>
            <person name="Wells D."/>
            <person name="Wills A."/>
            <person name="Wilson R.K."/>
            <person name="Zimmerman L.B."/>
            <person name="Zorn A.M."/>
            <person name="Grainger R."/>
            <person name="Grammer T."/>
            <person name="Khokha M.K."/>
            <person name="Richardson P.M."/>
            <person name="Rokhsar D.S."/>
        </authorList>
    </citation>
    <scope>NUCLEOTIDE SEQUENCE [LARGE SCALE GENOMIC DNA]</scope>
    <source>
        <strain evidence="2">Nigerian</strain>
    </source>
</reference>
<dbReference type="GeneTree" id="ENSGT00940000165790"/>